<feature type="transmembrane region" description="Helical" evidence="11">
    <location>
        <begin position="340"/>
        <end position="357"/>
    </location>
</feature>
<evidence type="ECO:0000256" key="9">
    <source>
        <dbReference type="ARBA" id="ARBA00035611"/>
    </source>
</evidence>
<keyword evidence="6 11" id="KW-0812">Transmembrane</keyword>
<accession>A0ABZ2M5Y7</accession>
<keyword evidence="13" id="KW-1185">Reference proteome</keyword>
<evidence type="ECO:0000256" key="8">
    <source>
        <dbReference type="ARBA" id="ARBA00023136"/>
    </source>
</evidence>
<comment type="subcellular location">
    <subcellularLocation>
        <location evidence="1">Cell membrane</location>
        <topology evidence="1">Multi-pass membrane protein</topology>
    </subcellularLocation>
</comment>
<feature type="transmembrane region" description="Helical" evidence="11">
    <location>
        <begin position="306"/>
        <end position="328"/>
    </location>
</feature>
<evidence type="ECO:0000256" key="3">
    <source>
        <dbReference type="ARBA" id="ARBA00022475"/>
    </source>
</evidence>
<feature type="transmembrane region" description="Helical" evidence="11">
    <location>
        <begin position="42"/>
        <end position="62"/>
    </location>
</feature>
<keyword evidence="8 11" id="KW-0472">Membrane</keyword>
<comment type="function">
    <text evidence="9">Part of the binding-protein-dependent transport system for D-xylose. Probably responsible for the translocation of the substrate across the membrane.</text>
</comment>
<dbReference type="Proteomes" id="UP001370348">
    <property type="component" value="Chromosome"/>
</dbReference>
<evidence type="ECO:0000313" key="13">
    <source>
        <dbReference type="Proteomes" id="UP001370348"/>
    </source>
</evidence>
<dbReference type="EMBL" id="CP089984">
    <property type="protein sequence ID" value="WXB17145.1"/>
    <property type="molecule type" value="Genomic_DNA"/>
</dbReference>
<evidence type="ECO:0000256" key="6">
    <source>
        <dbReference type="ARBA" id="ARBA00022692"/>
    </source>
</evidence>
<feature type="transmembrane region" description="Helical" evidence="11">
    <location>
        <begin position="123"/>
        <end position="145"/>
    </location>
</feature>
<feature type="transmembrane region" description="Helical" evidence="11">
    <location>
        <begin position="257"/>
        <end position="275"/>
    </location>
</feature>
<dbReference type="CDD" id="cd06579">
    <property type="entry name" value="TM_PBP1_transp_AraH_like"/>
    <property type="match status" value="1"/>
</dbReference>
<feature type="transmembrane region" description="Helical" evidence="11">
    <location>
        <begin position="233"/>
        <end position="251"/>
    </location>
</feature>
<feature type="transmembrane region" description="Helical" evidence="11">
    <location>
        <begin position="387"/>
        <end position="405"/>
    </location>
</feature>
<dbReference type="RefSeq" id="WP_394826775.1">
    <property type="nucleotide sequence ID" value="NZ_CP089984.1"/>
</dbReference>
<evidence type="ECO:0000256" key="7">
    <source>
        <dbReference type="ARBA" id="ARBA00022989"/>
    </source>
</evidence>
<evidence type="ECO:0000313" key="12">
    <source>
        <dbReference type="EMBL" id="WXB17145.1"/>
    </source>
</evidence>
<keyword evidence="4" id="KW-0997">Cell inner membrane</keyword>
<keyword evidence="3" id="KW-1003">Cell membrane</keyword>
<evidence type="ECO:0000256" key="11">
    <source>
        <dbReference type="SAM" id="Phobius"/>
    </source>
</evidence>
<sequence>MVEGKGNKLEGAAAVDPRLLVRESGIRGYLEDFRRRLRGGDLGALPVAIGLVVIWVTFYSLNENFLAPQNLSNLSLQIAATGTISVGIVLVLLLGEIDLSVGSVSGLTSAILAVLNVNQGMSATASILAALAAGAVVGAVHGFFFSRVGVPSFVVTLAGLIGWQGLQLYVLGKEGTINLPYEGGVASLTHTFFPPVVGYAIGAAIVAAYALLDVSASRRRAKAGLPTRPLSDTAIRAGLVAVAIFASVYVLNQAEGLPLALLIFVGFVAIFDWILRRTRYGRMIFAVGGNAEAARRAGIDVRLVRLSVYVLSSTMGAAGGVLAASRLFAVNQSSGGNNELLNAIAAAVIGGTSLFGGRGNTYSALLGMLVIGSISNGMYLLQLDSSVQFMITGGVLLAAVVIDSLSRRGRQSSGRA</sequence>
<gene>
    <name evidence="12" type="ORF">LZC94_07665</name>
</gene>
<keyword evidence="5" id="KW-0762">Sugar transport</keyword>
<dbReference type="Pfam" id="PF02653">
    <property type="entry name" value="BPD_transp_2"/>
    <property type="match status" value="1"/>
</dbReference>
<feature type="transmembrane region" description="Helical" evidence="11">
    <location>
        <begin position="99"/>
        <end position="117"/>
    </location>
</feature>
<reference evidence="12 13" key="1">
    <citation type="submission" date="2021-12" db="EMBL/GenBank/DDBJ databases">
        <title>Discovery of the Pendulisporaceae a myxobacterial family with distinct sporulation behavior and unique specialized metabolism.</title>
        <authorList>
            <person name="Garcia R."/>
            <person name="Popoff A."/>
            <person name="Bader C.D."/>
            <person name="Loehr J."/>
            <person name="Walesch S."/>
            <person name="Walt C."/>
            <person name="Boldt J."/>
            <person name="Bunk B."/>
            <person name="Haeckl F.J.F.P.J."/>
            <person name="Gunesch A.P."/>
            <person name="Birkelbach J."/>
            <person name="Nuebel U."/>
            <person name="Pietschmann T."/>
            <person name="Bach T."/>
            <person name="Mueller R."/>
        </authorList>
    </citation>
    <scope>NUCLEOTIDE SEQUENCE [LARGE SCALE GENOMIC DNA]</scope>
    <source>
        <strain evidence="12 13">MSr11954</strain>
    </source>
</reference>
<feature type="transmembrane region" description="Helical" evidence="11">
    <location>
        <begin position="192"/>
        <end position="212"/>
    </location>
</feature>
<evidence type="ECO:0000256" key="5">
    <source>
        <dbReference type="ARBA" id="ARBA00022597"/>
    </source>
</evidence>
<evidence type="ECO:0000256" key="2">
    <source>
        <dbReference type="ARBA" id="ARBA00022448"/>
    </source>
</evidence>
<keyword evidence="7 11" id="KW-1133">Transmembrane helix</keyword>
<organism evidence="12 13">
    <name type="scientific">Pendulispora albinea</name>
    <dbReference type="NCBI Taxonomy" id="2741071"/>
    <lineage>
        <taxon>Bacteria</taxon>
        <taxon>Pseudomonadati</taxon>
        <taxon>Myxococcota</taxon>
        <taxon>Myxococcia</taxon>
        <taxon>Myxococcales</taxon>
        <taxon>Sorangiineae</taxon>
        <taxon>Pendulisporaceae</taxon>
        <taxon>Pendulispora</taxon>
    </lineage>
</organism>
<name>A0ABZ2M5Y7_9BACT</name>
<feature type="transmembrane region" description="Helical" evidence="11">
    <location>
        <begin position="74"/>
        <end position="94"/>
    </location>
</feature>
<evidence type="ECO:0000256" key="4">
    <source>
        <dbReference type="ARBA" id="ARBA00022519"/>
    </source>
</evidence>
<dbReference type="PANTHER" id="PTHR32196">
    <property type="entry name" value="ABC TRANSPORTER PERMEASE PROTEIN YPHD-RELATED-RELATED"/>
    <property type="match status" value="1"/>
</dbReference>
<evidence type="ECO:0000256" key="10">
    <source>
        <dbReference type="ARBA" id="ARBA00035686"/>
    </source>
</evidence>
<dbReference type="InterPro" id="IPR001851">
    <property type="entry name" value="ABC_transp_permease"/>
</dbReference>
<dbReference type="PANTHER" id="PTHR32196:SF32">
    <property type="entry name" value="XYLOSE TRANSPORT SYSTEM PERMEASE PROTEIN XYLH"/>
    <property type="match status" value="1"/>
</dbReference>
<protein>
    <recommendedName>
        <fullName evidence="10">Xylose transport system permease protein XylH</fullName>
    </recommendedName>
</protein>
<evidence type="ECO:0000256" key="1">
    <source>
        <dbReference type="ARBA" id="ARBA00004651"/>
    </source>
</evidence>
<keyword evidence="2" id="KW-0813">Transport</keyword>
<feature type="transmembrane region" description="Helical" evidence="11">
    <location>
        <begin position="364"/>
        <end position="381"/>
    </location>
</feature>
<proteinExistence type="predicted"/>
<feature type="transmembrane region" description="Helical" evidence="11">
    <location>
        <begin position="152"/>
        <end position="172"/>
    </location>
</feature>